<dbReference type="EMBL" id="SOIP01000034">
    <property type="protein sequence ID" value="TET83333.1"/>
    <property type="molecule type" value="Genomic_DNA"/>
</dbReference>
<evidence type="ECO:0000256" key="3">
    <source>
        <dbReference type="PROSITE-ProRule" id="PRU00339"/>
    </source>
</evidence>
<organism evidence="5 6">
    <name type="scientific">candidate division TA06 bacterium</name>
    <dbReference type="NCBI Taxonomy" id="2250710"/>
    <lineage>
        <taxon>Bacteria</taxon>
        <taxon>Bacteria division TA06</taxon>
    </lineage>
</organism>
<feature type="domain" description="Orc1-like AAA ATPase" evidence="4">
    <location>
        <begin position="3"/>
        <end position="198"/>
    </location>
</feature>
<dbReference type="InterPro" id="IPR027417">
    <property type="entry name" value="P-loop_NTPase"/>
</dbReference>
<dbReference type="PROSITE" id="PS50005">
    <property type="entry name" value="TPR"/>
    <property type="match status" value="2"/>
</dbReference>
<keyword evidence="3" id="KW-0802">TPR repeat</keyword>
<dbReference type="InterPro" id="IPR019734">
    <property type="entry name" value="TPR_rpt"/>
</dbReference>
<comment type="caution">
    <text evidence="5">The sequence shown here is derived from an EMBL/GenBank/DDBJ whole genome shotgun (WGS) entry which is preliminary data.</text>
</comment>
<dbReference type="Pfam" id="PF13191">
    <property type="entry name" value="AAA_16"/>
    <property type="match status" value="1"/>
</dbReference>
<dbReference type="GO" id="GO:0004016">
    <property type="term" value="F:adenylate cyclase activity"/>
    <property type="evidence" value="ECO:0007669"/>
    <property type="project" value="TreeGrafter"/>
</dbReference>
<evidence type="ECO:0000259" key="4">
    <source>
        <dbReference type="Pfam" id="PF13191"/>
    </source>
</evidence>
<dbReference type="SUPFAM" id="SSF48452">
    <property type="entry name" value="TPR-like"/>
    <property type="match status" value="2"/>
</dbReference>
<evidence type="ECO:0000313" key="5">
    <source>
        <dbReference type="EMBL" id="TET83333.1"/>
    </source>
</evidence>
<dbReference type="Pfam" id="PF13424">
    <property type="entry name" value="TPR_12"/>
    <property type="match status" value="4"/>
</dbReference>
<name>A0A523XVI6_UNCT6</name>
<sequence>KAFVGRETELQLLESLASRTFEAEQGSVVFLTGEAGVGKSELINQLRDRVLRKYPDIRLAVGYCNELTRGGDPYQPFFDILDELVTAEKREGTDRFLQFIREMGPEWVQVVPGIGSLLSATWKTTQWVRTELLSKAVLDASQIDPHTILRQYTRILQRISTLNPLMLVVEDLQWADTSSVNLLFHLARNLGSCPVFIIGTYRPSEIEIRRHSMKQVEAEMKRYKLCQKVSLAHLEKGDVIEYLEAEFPNNTFDRTFFDLLYDKTEGNPLFVVEAINLLREQRIIVYRRGLWQLAKGVADIDIPPAIAGVIEKRIGYLRNKIRRVLQYASVEGEIFSSATLARLLHWEELTLLEELEVLERIHRLIEELETEGILTKSGMRYQFIHSLVHKTFYNTLNARQKQLLHKKLGEILETEYAEDRERIATQLAVHFEKGREFDKAIEYRVIAARKANDLYSFSESAEHCQIGLTLLGRLEDSNTNKQKRIDVLLERGRADEAVGKVDEAIDRYASCEALSFSISDKQRLSNIYYRWGSALYRKSEYEGSIEYLERSLRLREELNDRAGIADALEALGTNYTYYQDRWRGALEVFERSQQVREELGDHRGKGRILANLGVIYHKHGRDDDALVVCREALTIQQRIGDVLGQALSLFTFGRVHLVRCEWNSALSHYRKSLELAERIDDPTLRIEILTGLGDWHRRQQRFGEALQYFEDALELSRAVGNKNGIAWLLCLTGRVLKEQGKTEEALSTLNDSLETYKEIGGWTGEALVSKAMAGVYLHTGDLEKAGRLLERALQIEKNIETPRDILSTLLGLSKVYLANHQYDQALLFISQLLVLSEQIGVPSEVSTIGDAQLTKARILLSKEDYQEALESVRSAHTIYQKLELATGVVETKMVEAEIMLAAGDNREKAVNLLAEVSKAFEKEGLEDMRKKAVSILRKAGAERTVRTRKKGKEK</sequence>
<proteinExistence type="predicted"/>
<evidence type="ECO:0000256" key="2">
    <source>
        <dbReference type="ARBA" id="ARBA00022840"/>
    </source>
</evidence>
<keyword evidence="2" id="KW-0067">ATP-binding</keyword>
<evidence type="ECO:0000313" key="6">
    <source>
        <dbReference type="Proteomes" id="UP000315534"/>
    </source>
</evidence>
<dbReference type="InterPro" id="IPR041664">
    <property type="entry name" value="AAA_16"/>
</dbReference>
<dbReference type="SUPFAM" id="SSF52540">
    <property type="entry name" value="P-loop containing nucleoside triphosphate hydrolases"/>
    <property type="match status" value="1"/>
</dbReference>
<feature type="repeat" description="TPR" evidence="3">
    <location>
        <begin position="686"/>
        <end position="719"/>
    </location>
</feature>
<dbReference type="InterPro" id="IPR011990">
    <property type="entry name" value="TPR-like_helical_dom_sf"/>
</dbReference>
<dbReference type="PANTHER" id="PTHR16305">
    <property type="entry name" value="TESTICULAR SOLUBLE ADENYLYL CYCLASE"/>
    <property type="match status" value="1"/>
</dbReference>
<dbReference type="PANTHER" id="PTHR16305:SF28">
    <property type="entry name" value="GUANYLATE CYCLASE DOMAIN-CONTAINING PROTEIN"/>
    <property type="match status" value="1"/>
</dbReference>
<protein>
    <submittedName>
        <fullName evidence="5">Tetratricopeptide repeat protein</fullName>
    </submittedName>
</protein>
<evidence type="ECO:0000256" key="1">
    <source>
        <dbReference type="ARBA" id="ARBA00022741"/>
    </source>
</evidence>
<gene>
    <name evidence="5" type="ORF">E3J38_00640</name>
</gene>
<dbReference type="Gene3D" id="3.40.50.300">
    <property type="entry name" value="P-loop containing nucleotide triphosphate hydrolases"/>
    <property type="match status" value="1"/>
</dbReference>
<feature type="non-terminal residue" evidence="5">
    <location>
        <position position="1"/>
    </location>
</feature>
<reference evidence="5 6" key="1">
    <citation type="submission" date="2019-03" db="EMBL/GenBank/DDBJ databases">
        <title>Metabolic potential of uncultured bacteria and archaea associated with petroleum seepage in deep-sea sediments.</title>
        <authorList>
            <person name="Dong X."/>
            <person name="Hubert C."/>
        </authorList>
    </citation>
    <scope>NUCLEOTIDE SEQUENCE [LARGE SCALE GENOMIC DNA]</scope>
    <source>
        <strain evidence="5">E29_bin36</strain>
    </source>
</reference>
<dbReference type="GO" id="GO:0005737">
    <property type="term" value="C:cytoplasm"/>
    <property type="evidence" value="ECO:0007669"/>
    <property type="project" value="TreeGrafter"/>
</dbReference>
<keyword evidence="1" id="KW-0547">Nucleotide-binding</keyword>
<dbReference type="SMART" id="SM00028">
    <property type="entry name" value="TPR"/>
    <property type="match status" value="8"/>
</dbReference>
<feature type="repeat" description="TPR" evidence="3">
    <location>
        <begin position="525"/>
        <end position="558"/>
    </location>
</feature>
<accession>A0A523XVI6</accession>
<dbReference type="AlphaFoldDB" id="A0A523XVI6"/>
<dbReference type="GO" id="GO:0005524">
    <property type="term" value="F:ATP binding"/>
    <property type="evidence" value="ECO:0007669"/>
    <property type="project" value="UniProtKB-KW"/>
</dbReference>
<dbReference type="Gene3D" id="1.25.40.10">
    <property type="entry name" value="Tetratricopeptide repeat domain"/>
    <property type="match status" value="2"/>
</dbReference>
<dbReference type="Proteomes" id="UP000315534">
    <property type="component" value="Unassembled WGS sequence"/>
</dbReference>